<reference evidence="2 3" key="1">
    <citation type="journal article" date="2019" name="Int. J. Syst. Evol. Microbiol.">
        <title>The Global Catalogue of Microorganisms (GCM) 10K type strain sequencing project: providing services to taxonomists for standard genome sequencing and annotation.</title>
        <authorList>
            <consortium name="The Broad Institute Genomics Platform"/>
            <consortium name="The Broad Institute Genome Sequencing Center for Infectious Disease"/>
            <person name="Wu L."/>
            <person name="Ma J."/>
        </authorList>
    </citation>
    <scope>NUCLEOTIDE SEQUENCE [LARGE SCALE GENOMIC DNA]</scope>
    <source>
        <strain evidence="2 3">JCM 14559</strain>
    </source>
</reference>
<evidence type="ECO:0000313" key="2">
    <source>
        <dbReference type="EMBL" id="GAA2116789.1"/>
    </source>
</evidence>
<dbReference type="Proteomes" id="UP001500897">
    <property type="component" value="Unassembled WGS sequence"/>
</dbReference>
<gene>
    <name evidence="2" type="ORF">GCM10009759_62650</name>
</gene>
<comment type="caution">
    <text evidence="2">The sequence shown here is derived from an EMBL/GenBank/DDBJ whole genome shotgun (WGS) entry which is preliminary data.</text>
</comment>
<keyword evidence="3" id="KW-1185">Reference proteome</keyword>
<proteinExistence type="predicted"/>
<dbReference type="EMBL" id="BAAANS010000055">
    <property type="protein sequence ID" value="GAA2116789.1"/>
    <property type="molecule type" value="Genomic_DNA"/>
</dbReference>
<feature type="region of interest" description="Disordered" evidence="1">
    <location>
        <begin position="16"/>
        <end position="52"/>
    </location>
</feature>
<evidence type="ECO:0000313" key="3">
    <source>
        <dbReference type="Proteomes" id="UP001500897"/>
    </source>
</evidence>
<sequence>MISLTIQARRGWPRRVPLGRRASAQSTPAMPVLVRDRSRPMTRGDGALGRRSVGAGAAHTVLSDGGGAAGPIRAAVNWAMPAVQAAAWRPACTGPVIGC</sequence>
<organism evidence="2 3">
    <name type="scientific">Kitasatospora saccharophila</name>
    <dbReference type="NCBI Taxonomy" id="407973"/>
    <lineage>
        <taxon>Bacteria</taxon>
        <taxon>Bacillati</taxon>
        <taxon>Actinomycetota</taxon>
        <taxon>Actinomycetes</taxon>
        <taxon>Kitasatosporales</taxon>
        <taxon>Streptomycetaceae</taxon>
        <taxon>Kitasatospora</taxon>
    </lineage>
</organism>
<evidence type="ECO:0000256" key="1">
    <source>
        <dbReference type="SAM" id="MobiDB-lite"/>
    </source>
</evidence>
<protein>
    <submittedName>
        <fullName evidence="2">Uncharacterized protein</fullName>
    </submittedName>
</protein>
<name>A0ABN2XVC6_9ACTN</name>
<accession>A0ABN2XVC6</accession>